<dbReference type="AlphaFoldDB" id="A0ABD1WRQ7"/>
<reference evidence="2" key="1">
    <citation type="submission" date="2024-07" db="EMBL/GenBank/DDBJ databases">
        <title>Two chromosome-level genome assemblies of Korean endemic species Abeliophyllum distichum and Forsythia ovata (Oleaceae).</title>
        <authorList>
            <person name="Jang H."/>
        </authorList>
    </citation>
    <scope>NUCLEOTIDE SEQUENCE [LARGE SCALE GENOMIC DNA]</scope>
</reference>
<comment type="caution">
    <text evidence="1">The sequence shown here is derived from an EMBL/GenBank/DDBJ whole genome shotgun (WGS) entry which is preliminary data.</text>
</comment>
<keyword evidence="2" id="KW-1185">Reference proteome</keyword>
<proteinExistence type="predicted"/>
<gene>
    <name evidence="1" type="ORF">Fot_06001</name>
</gene>
<sequence length="153" mass="16807">MTSFAPPLMKRAKACLQGLSPRCQVTNSPAKNLAILGFAHNANGVPQPPLVPNLITLKCGLDSIVTTPADPIALPVFRCSTAQKQEEKKPEIDLNMAMEDSEELDFMPQLKETINSGVMMSPVEVEAEGGVRWGWGWVTFAANFYFYLSTVEY</sequence>
<protein>
    <submittedName>
        <fullName evidence="1">Uncharacterized protein</fullName>
    </submittedName>
</protein>
<dbReference type="Proteomes" id="UP001604277">
    <property type="component" value="Unassembled WGS sequence"/>
</dbReference>
<evidence type="ECO:0000313" key="2">
    <source>
        <dbReference type="Proteomes" id="UP001604277"/>
    </source>
</evidence>
<name>A0ABD1WRQ7_9LAMI</name>
<organism evidence="1 2">
    <name type="scientific">Forsythia ovata</name>
    <dbReference type="NCBI Taxonomy" id="205694"/>
    <lineage>
        <taxon>Eukaryota</taxon>
        <taxon>Viridiplantae</taxon>
        <taxon>Streptophyta</taxon>
        <taxon>Embryophyta</taxon>
        <taxon>Tracheophyta</taxon>
        <taxon>Spermatophyta</taxon>
        <taxon>Magnoliopsida</taxon>
        <taxon>eudicotyledons</taxon>
        <taxon>Gunneridae</taxon>
        <taxon>Pentapetalae</taxon>
        <taxon>asterids</taxon>
        <taxon>lamiids</taxon>
        <taxon>Lamiales</taxon>
        <taxon>Oleaceae</taxon>
        <taxon>Forsythieae</taxon>
        <taxon>Forsythia</taxon>
    </lineage>
</organism>
<accession>A0ABD1WRQ7</accession>
<dbReference type="EMBL" id="JBFOLJ010000002">
    <property type="protein sequence ID" value="KAL2552382.1"/>
    <property type="molecule type" value="Genomic_DNA"/>
</dbReference>
<evidence type="ECO:0000313" key="1">
    <source>
        <dbReference type="EMBL" id="KAL2552382.1"/>
    </source>
</evidence>